<name>A0A854QGM9_CRYNE</name>
<comment type="caution">
    <text evidence="1">The sequence shown here is derived from an EMBL/GenBank/DDBJ whole genome shotgun (WGS) entry which is preliminary data.</text>
</comment>
<organism evidence="1 2">
    <name type="scientific">Cryptococcus neoformans Tu259-1</name>
    <dbReference type="NCBI Taxonomy" id="1230072"/>
    <lineage>
        <taxon>Eukaryota</taxon>
        <taxon>Fungi</taxon>
        <taxon>Dikarya</taxon>
        <taxon>Basidiomycota</taxon>
        <taxon>Agaricomycotina</taxon>
        <taxon>Tremellomycetes</taxon>
        <taxon>Tremellales</taxon>
        <taxon>Cryptococcaceae</taxon>
        <taxon>Cryptococcus</taxon>
        <taxon>Cryptococcus neoformans species complex</taxon>
    </lineage>
</organism>
<dbReference type="OrthoDB" id="10350223at2759"/>
<evidence type="ECO:0000313" key="2">
    <source>
        <dbReference type="Proteomes" id="UP000199727"/>
    </source>
</evidence>
<sequence length="254" mass="27998">MSFQGSPHMFPMAHKGSSARPDYSLPASVHSILATASVNNTSSKKENVEIRRVDSETEEETDIMIKNKGISRADPEKCIETLVTPQAQNSSVSLVTMNSNMNTPKEIENLSSLVQSTDASTEPSVVLKTPPKPARASASYSLVEHITIVLSAWQSNGCNHRFDNNRKGQFFKPDPTTSGICQQDNHHEEPKMLNGLGEETLKIMARAGKRDLRAGVVQETWVEHTMAKTKLGKRLVTITEKPRFFIGDVEGHAL</sequence>
<reference evidence="1 2" key="1">
    <citation type="submission" date="2017-06" db="EMBL/GenBank/DDBJ databases">
        <title>Global population genomics of the pathogenic fungus Cryptococcus neoformans var. grubii.</title>
        <authorList>
            <person name="Cuomo C."/>
            <person name="Litvintseva A."/>
            <person name="Chen Y."/>
            <person name="Young S."/>
            <person name="Zeng Q."/>
            <person name="Chapman S."/>
            <person name="Gujja S."/>
            <person name="Saif S."/>
            <person name="Birren B."/>
        </authorList>
    </citation>
    <scope>NUCLEOTIDE SEQUENCE [LARGE SCALE GENOMIC DNA]</scope>
    <source>
        <strain evidence="1 2">Tu259-1</strain>
    </source>
</reference>
<protein>
    <submittedName>
        <fullName evidence="1">Uncharacterized protein</fullName>
    </submittedName>
</protein>
<gene>
    <name evidence="1" type="ORF">C361_02696</name>
</gene>
<accession>A0A854QGM9</accession>
<dbReference type="AlphaFoldDB" id="A0A854QGM9"/>
<proteinExistence type="predicted"/>
<dbReference type="Proteomes" id="UP000199727">
    <property type="component" value="Unassembled WGS sequence"/>
</dbReference>
<dbReference type="EMBL" id="AMKT01000034">
    <property type="protein sequence ID" value="OXG24147.1"/>
    <property type="molecule type" value="Genomic_DNA"/>
</dbReference>
<evidence type="ECO:0000313" key="1">
    <source>
        <dbReference type="EMBL" id="OXG24147.1"/>
    </source>
</evidence>